<gene>
    <name evidence="2" type="ORF">BO99DRAFT_142723</name>
</gene>
<organism evidence="2 3">
    <name type="scientific">Aspergillus violaceofuscus (strain CBS 115571)</name>
    <dbReference type="NCBI Taxonomy" id="1450538"/>
    <lineage>
        <taxon>Eukaryota</taxon>
        <taxon>Fungi</taxon>
        <taxon>Dikarya</taxon>
        <taxon>Ascomycota</taxon>
        <taxon>Pezizomycotina</taxon>
        <taxon>Eurotiomycetes</taxon>
        <taxon>Eurotiomycetidae</taxon>
        <taxon>Eurotiales</taxon>
        <taxon>Aspergillaceae</taxon>
        <taxon>Aspergillus</taxon>
    </lineage>
</organism>
<evidence type="ECO:0000313" key="3">
    <source>
        <dbReference type="Proteomes" id="UP000249829"/>
    </source>
</evidence>
<protein>
    <submittedName>
        <fullName evidence="2">Uncharacterized protein</fullName>
    </submittedName>
</protein>
<reference evidence="2 3" key="1">
    <citation type="submission" date="2018-02" db="EMBL/GenBank/DDBJ databases">
        <title>The genomes of Aspergillus section Nigri reveals drivers in fungal speciation.</title>
        <authorList>
            <consortium name="DOE Joint Genome Institute"/>
            <person name="Vesth T.C."/>
            <person name="Nybo J."/>
            <person name="Theobald S."/>
            <person name="Brandl J."/>
            <person name="Frisvad J.C."/>
            <person name="Nielsen K.F."/>
            <person name="Lyhne E.K."/>
            <person name="Kogle M.E."/>
            <person name="Kuo A."/>
            <person name="Riley R."/>
            <person name="Clum A."/>
            <person name="Nolan M."/>
            <person name="Lipzen A."/>
            <person name="Salamov A."/>
            <person name="Henrissat B."/>
            <person name="Wiebenga A."/>
            <person name="De vries R.P."/>
            <person name="Grigoriev I.V."/>
            <person name="Mortensen U.H."/>
            <person name="Andersen M.R."/>
            <person name="Baker S.E."/>
        </authorList>
    </citation>
    <scope>NUCLEOTIDE SEQUENCE [LARGE SCALE GENOMIC DNA]</scope>
    <source>
        <strain evidence="2 3">CBS 115571</strain>
    </source>
</reference>
<dbReference type="EMBL" id="KZ825135">
    <property type="protein sequence ID" value="PYI19414.1"/>
    <property type="molecule type" value="Genomic_DNA"/>
</dbReference>
<evidence type="ECO:0000256" key="1">
    <source>
        <dbReference type="SAM" id="Phobius"/>
    </source>
</evidence>
<evidence type="ECO:0000313" key="2">
    <source>
        <dbReference type="EMBL" id="PYI19414.1"/>
    </source>
</evidence>
<keyword evidence="1" id="KW-0812">Transmembrane</keyword>
<keyword evidence="1" id="KW-1133">Transmembrane helix</keyword>
<accession>A0A2V5HC74</accession>
<sequence length="134" mass="14684">MLLKPTLQLCCITPPPRVSPAKPRSRDLFFGLSAGHDHHTTLCLSSPNISHYTTYPCHQLAPRVSGYNDLIFSRFVPSLSSLGVLSLLRDPISVLILILPALLDFFLGSIFVSFGKRTGLITYNTGAHCIDSTD</sequence>
<proteinExistence type="predicted"/>
<dbReference type="AlphaFoldDB" id="A0A2V5HC74"/>
<name>A0A2V5HC74_ASPV1</name>
<keyword evidence="3" id="KW-1185">Reference proteome</keyword>
<feature type="transmembrane region" description="Helical" evidence="1">
    <location>
        <begin position="92"/>
        <end position="114"/>
    </location>
</feature>
<dbReference type="Proteomes" id="UP000249829">
    <property type="component" value="Unassembled WGS sequence"/>
</dbReference>
<keyword evidence="1" id="KW-0472">Membrane</keyword>